<gene>
    <name evidence="1" type="ORF">ERS008198_03815</name>
</gene>
<accession>A0A655DXN5</accession>
<evidence type="ECO:0000313" key="1">
    <source>
        <dbReference type="EMBL" id="CNU89225.1"/>
    </source>
</evidence>
<sequence length="140" mass="15809">MRPLRHFFAFFRAHTPGDDNAAFLSPEEPVALFVAFQSTRFAQPGFFILPPVAETLLPDQTGIIHIAIQRFGKRTVNVQRARMKHGERIVDGRHQPARRNILRGTRQRQSLGGVRGKHPRLTDRLVGAAVNQLWRAIGGK</sequence>
<evidence type="ECO:0000313" key="2">
    <source>
        <dbReference type="Proteomes" id="UP000041314"/>
    </source>
</evidence>
<dbReference type="Proteomes" id="UP000041314">
    <property type="component" value="Unassembled WGS sequence"/>
</dbReference>
<dbReference type="AlphaFoldDB" id="A0A655DXN5"/>
<protein>
    <submittedName>
        <fullName evidence="1">Uncharacterized protein</fullName>
    </submittedName>
</protein>
<organism evidence="1 2">
    <name type="scientific">Salmonella enterica subsp. enterica serovar Bovismorbificans</name>
    <dbReference type="NCBI Taxonomy" id="58097"/>
    <lineage>
        <taxon>Bacteria</taxon>
        <taxon>Pseudomonadati</taxon>
        <taxon>Pseudomonadota</taxon>
        <taxon>Gammaproteobacteria</taxon>
        <taxon>Enterobacterales</taxon>
        <taxon>Enterobacteriaceae</taxon>
        <taxon>Salmonella</taxon>
    </lineage>
</organism>
<name>A0A655DXN5_SALET</name>
<reference evidence="1 2" key="1">
    <citation type="submission" date="2015-03" db="EMBL/GenBank/DDBJ databases">
        <authorList>
            <consortium name="Pathogen Informatics"/>
        </authorList>
    </citation>
    <scope>NUCLEOTIDE SEQUENCE [LARGE SCALE GENOMIC DNA]</scope>
    <source>
        <strain evidence="1 2">A1104</strain>
    </source>
</reference>
<dbReference type="EMBL" id="CQPA01000041">
    <property type="protein sequence ID" value="CNU89225.1"/>
    <property type="molecule type" value="Genomic_DNA"/>
</dbReference>
<proteinExistence type="predicted"/>